<name>A0A1H6B1P0_9BACT</name>
<comment type="similarity">
    <text evidence="7">Belongs to the MraZ family.</text>
</comment>
<dbReference type="GO" id="GO:0003700">
    <property type="term" value="F:DNA-binding transcription factor activity"/>
    <property type="evidence" value="ECO:0007669"/>
    <property type="project" value="UniProtKB-UniRule"/>
</dbReference>
<dbReference type="PANTHER" id="PTHR34701">
    <property type="entry name" value="TRANSCRIPTIONAL REGULATOR MRAZ"/>
    <property type="match status" value="1"/>
</dbReference>
<sequence>MGAVSADGRTQRGTGKPNEGNVLRGNSPARVDDKGRLKVPVDHKRELDGEAKRFYITSRDGTRAEIYPMAVWERIEADLANAPASDAKSRFEDAVNYYGQVVELDSQDRLLIPQKLREKAELKGEVAVLGKGERMEVVNDSRFVSRLEAEPFRGSDLAVIGVKGI</sequence>
<gene>
    <name evidence="7" type="primary">mraZ</name>
    <name evidence="10" type="ORF">SAMN05421819_3439</name>
</gene>
<reference evidence="10 11" key="1">
    <citation type="submission" date="2016-10" db="EMBL/GenBank/DDBJ databases">
        <authorList>
            <person name="de Groot N.N."/>
        </authorList>
    </citation>
    <scope>NUCLEOTIDE SEQUENCE [LARGE SCALE GENOMIC DNA]</scope>
    <source>
        <strain evidence="10 11">DSM 22489</strain>
    </source>
</reference>
<dbReference type="CDD" id="cd16320">
    <property type="entry name" value="MraZ_N"/>
    <property type="match status" value="1"/>
</dbReference>
<evidence type="ECO:0000313" key="11">
    <source>
        <dbReference type="Proteomes" id="UP000236728"/>
    </source>
</evidence>
<accession>A0A1H6B1P0</accession>
<dbReference type="CDD" id="cd16321">
    <property type="entry name" value="MraZ_C"/>
    <property type="match status" value="1"/>
</dbReference>
<dbReference type="GO" id="GO:0000976">
    <property type="term" value="F:transcription cis-regulatory region binding"/>
    <property type="evidence" value="ECO:0007669"/>
    <property type="project" value="TreeGrafter"/>
</dbReference>
<comment type="subcellular location">
    <subcellularLocation>
        <location evidence="7">Cytoplasm</location>
        <location evidence="7">Nucleoid</location>
    </subcellularLocation>
</comment>
<dbReference type="InterPro" id="IPR037914">
    <property type="entry name" value="SpoVT-AbrB_sf"/>
</dbReference>
<evidence type="ECO:0000256" key="2">
    <source>
        <dbReference type="ARBA" id="ARBA00022490"/>
    </source>
</evidence>
<keyword evidence="3" id="KW-0677">Repeat</keyword>
<keyword evidence="2 7" id="KW-0963">Cytoplasm</keyword>
<evidence type="ECO:0000256" key="4">
    <source>
        <dbReference type="ARBA" id="ARBA00023015"/>
    </source>
</evidence>
<organism evidence="10 11">
    <name type="scientific">Bryocella elongata</name>
    <dbReference type="NCBI Taxonomy" id="863522"/>
    <lineage>
        <taxon>Bacteria</taxon>
        <taxon>Pseudomonadati</taxon>
        <taxon>Acidobacteriota</taxon>
        <taxon>Terriglobia</taxon>
        <taxon>Terriglobales</taxon>
        <taxon>Acidobacteriaceae</taxon>
        <taxon>Bryocella</taxon>
    </lineage>
</organism>
<dbReference type="Gene3D" id="3.40.1550.20">
    <property type="entry name" value="Transcriptional regulator MraZ domain"/>
    <property type="match status" value="1"/>
</dbReference>
<dbReference type="HAMAP" id="MF_01008">
    <property type="entry name" value="MraZ"/>
    <property type="match status" value="1"/>
</dbReference>
<dbReference type="InterPro" id="IPR007159">
    <property type="entry name" value="SpoVT-AbrB_dom"/>
</dbReference>
<evidence type="ECO:0000256" key="8">
    <source>
        <dbReference type="SAM" id="MobiDB-lite"/>
    </source>
</evidence>
<protein>
    <recommendedName>
        <fullName evidence="1 7">Transcriptional regulator MraZ</fullName>
    </recommendedName>
</protein>
<dbReference type="InterPro" id="IPR038619">
    <property type="entry name" value="MraZ_sf"/>
</dbReference>
<dbReference type="PROSITE" id="PS51740">
    <property type="entry name" value="SPOVT_ABRB"/>
    <property type="match status" value="2"/>
</dbReference>
<evidence type="ECO:0000259" key="9">
    <source>
        <dbReference type="PROSITE" id="PS51740"/>
    </source>
</evidence>
<dbReference type="InterPro" id="IPR020603">
    <property type="entry name" value="MraZ_dom"/>
</dbReference>
<keyword evidence="4 7" id="KW-0805">Transcription regulation</keyword>
<keyword evidence="11" id="KW-1185">Reference proteome</keyword>
<keyword evidence="6 7" id="KW-0804">Transcription</keyword>
<dbReference type="InterPro" id="IPR003444">
    <property type="entry name" value="MraZ"/>
</dbReference>
<feature type="domain" description="SpoVT-AbrB" evidence="9">
    <location>
        <begin position="99"/>
        <end position="142"/>
    </location>
</feature>
<dbReference type="GO" id="GO:2000143">
    <property type="term" value="P:negative regulation of DNA-templated transcription initiation"/>
    <property type="evidence" value="ECO:0007669"/>
    <property type="project" value="TreeGrafter"/>
</dbReference>
<dbReference type="InterPro" id="IPR035644">
    <property type="entry name" value="MraZ_C"/>
</dbReference>
<feature type="domain" description="SpoVT-AbrB" evidence="9">
    <location>
        <begin position="26"/>
        <end position="71"/>
    </location>
</feature>
<evidence type="ECO:0000256" key="6">
    <source>
        <dbReference type="ARBA" id="ARBA00023163"/>
    </source>
</evidence>
<evidence type="ECO:0000313" key="10">
    <source>
        <dbReference type="EMBL" id="SEG54719.1"/>
    </source>
</evidence>
<comment type="subunit">
    <text evidence="7">Forms oligomers.</text>
</comment>
<dbReference type="Pfam" id="PF02381">
    <property type="entry name" value="MraZ"/>
    <property type="match status" value="2"/>
</dbReference>
<dbReference type="EMBL" id="FNVA01000006">
    <property type="protein sequence ID" value="SEG54719.1"/>
    <property type="molecule type" value="Genomic_DNA"/>
</dbReference>
<evidence type="ECO:0000256" key="5">
    <source>
        <dbReference type="ARBA" id="ARBA00023125"/>
    </source>
</evidence>
<dbReference type="AlphaFoldDB" id="A0A1H6B1P0"/>
<evidence type="ECO:0000256" key="1">
    <source>
        <dbReference type="ARBA" id="ARBA00013860"/>
    </source>
</evidence>
<dbReference type="GO" id="GO:0009295">
    <property type="term" value="C:nucleoid"/>
    <property type="evidence" value="ECO:0007669"/>
    <property type="project" value="UniProtKB-SubCell"/>
</dbReference>
<dbReference type="SUPFAM" id="SSF89447">
    <property type="entry name" value="AbrB/MazE/MraZ-like"/>
    <property type="match status" value="1"/>
</dbReference>
<evidence type="ECO:0000256" key="7">
    <source>
        <dbReference type="HAMAP-Rule" id="MF_01008"/>
    </source>
</evidence>
<dbReference type="GO" id="GO:0005737">
    <property type="term" value="C:cytoplasm"/>
    <property type="evidence" value="ECO:0007669"/>
    <property type="project" value="UniProtKB-UniRule"/>
</dbReference>
<keyword evidence="5 7" id="KW-0238">DNA-binding</keyword>
<proteinExistence type="inferred from homology"/>
<dbReference type="PANTHER" id="PTHR34701:SF1">
    <property type="entry name" value="TRANSCRIPTIONAL REGULATOR MRAZ"/>
    <property type="match status" value="1"/>
</dbReference>
<dbReference type="InterPro" id="IPR035642">
    <property type="entry name" value="MraZ_N"/>
</dbReference>
<dbReference type="Proteomes" id="UP000236728">
    <property type="component" value="Unassembled WGS sequence"/>
</dbReference>
<evidence type="ECO:0000256" key="3">
    <source>
        <dbReference type="ARBA" id="ARBA00022737"/>
    </source>
</evidence>
<feature type="region of interest" description="Disordered" evidence="8">
    <location>
        <begin position="1"/>
        <end position="37"/>
    </location>
</feature>